<dbReference type="InterPro" id="IPR036412">
    <property type="entry name" value="HAD-like_sf"/>
</dbReference>
<dbReference type="SFLD" id="SFLDS00003">
    <property type="entry name" value="Haloacid_Dehalogenase"/>
    <property type="match status" value="1"/>
</dbReference>
<accession>A0ABY7VUT7</accession>
<keyword evidence="2" id="KW-1185">Reference proteome</keyword>
<dbReference type="RefSeq" id="WP_274152699.1">
    <property type="nucleotide sequence ID" value="NZ_CP117812.1"/>
</dbReference>
<evidence type="ECO:0000313" key="1">
    <source>
        <dbReference type="EMBL" id="WDE97983.1"/>
    </source>
</evidence>
<dbReference type="InterPro" id="IPR041492">
    <property type="entry name" value="HAD_2"/>
</dbReference>
<dbReference type="Proteomes" id="UP001214250">
    <property type="component" value="Chromosome 2"/>
</dbReference>
<proteinExistence type="predicted"/>
<dbReference type="PANTHER" id="PTHR18901:SF38">
    <property type="entry name" value="PSEUDOURIDINE-5'-PHOSPHATASE"/>
    <property type="match status" value="1"/>
</dbReference>
<dbReference type="InterPro" id="IPR006439">
    <property type="entry name" value="HAD-SF_hydro_IA"/>
</dbReference>
<dbReference type="EMBL" id="CP117812">
    <property type="protein sequence ID" value="WDE97983.1"/>
    <property type="molecule type" value="Genomic_DNA"/>
</dbReference>
<name>A0ABY7VUT7_9BACT</name>
<dbReference type="SUPFAM" id="SSF56784">
    <property type="entry name" value="HAD-like"/>
    <property type="match status" value="1"/>
</dbReference>
<dbReference type="InterPro" id="IPR023214">
    <property type="entry name" value="HAD_sf"/>
</dbReference>
<dbReference type="SFLD" id="SFLDG01135">
    <property type="entry name" value="C1.5.6:_HAD__Beta-PGM__Phospha"/>
    <property type="match status" value="1"/>
</dbReference>
<protein>
    <submittedName>
        <fullName evidence="1">HAD family phosphatase</fullName>
    </submittedName>
</protein>
<reference evidence="1 2" key="1">
    <citation type="submission" date="2023-02" db="EMBL/GenBank/DDBJ databases">
        <title>Genome sequence of Lentisphaera profundi SAORIC-696.</title>
        <authorList>
            <person name="Kim e."/>
            <person name="Cho J.-C."/>
            <person name="Choi A."/>
            <person name="Kang I."/>
        </authorList>
    </citation>
    <scope>NUCLEOTIDE SEQUENCE [LARGE SCALE GENOMIC DNA]</scope>
    <source>
        <strain evidence="1 2">SAORIC-696</strain>
    </source>
</reference>
<organism evidence="1 2">
    <name type="scientific">Lentisphaera profundi</name>
    <dbReference type="NCBI Taxonomy" id="1658616"/>
    <lineage>
        <taxon>Bacteria</taxon>
        <taxon>Pseudomonadati</taxon>
        <taxon>Lentisphaerota</taxon>
        <taxon>Lentisphaeria</taxon>
        <taxon>Lentisphaerales</taxon>
        <taxon>Lentisphaeraceae</taxon>
        <taxon>Lentisphaera</taxon>
    </lineage>
</organism>
<gene>
    <name evidence="1" type="ORF">PQO03_19330</name>
</gene>
<dbReference type="PANTHER" id="PTHR18901">
    <property type="entry name" value="2-DEOXYGLUCOSE-6-PHOSPHATE PHOSPHATASE 2"/>
    <property type="match status" value="1"/>
</dbReference>
<dbReference type="SFLD" id="SFLDG01129">
    <property type="entry name" value="C1.5:_HAD__Beta-PGM__Phosphata"/>
    <property type="match status" value="1"/>
</dbReference>
<dbReference type="Pfam" id="PF13419">
    <property type="entry name" value="HAD_2"/>
    <property type="match status" value="1"/>
</dbReference>
<evidence type="ECO:0000313" key="2">
    <source>
        <dbReference type="Proteomes" id="UP001214250"/>
    </source>
</evidence>
<dbReference type="InterPro" id="IPR023198">
    <property type="entry name" value="PGP-like_dom2"/>
</dbReference>
<dbReference type="PRINTS" id="PR00413">
    <property type="entry name" value="HADHALOGNASE"/>
</dbReference>
<sequence length="220" mass="24862">MLQAIVFDMDGVLLDTERICCEVLLKTFEQHHQEMSRQEFIELIGLNGKEVRLRLQQKLNPATDIDSFIKVWKDEYHLRTVDNAAPIKAGVVALLESFRVQEIPVAVATSTDKVRAEKKLQKTALRKYFQVLVGGDQVSKSKPAPDIYLEAARQLGVEAKDCLAFEDSRYGVRSAYSAGMKVIHIPDMVELGKEEEVMCESIVKDLNEYRIHYCGGESLA</sequence>
<dbReference type="Gene3D" id="1.10.150.240">
    <property type="entry name" value="Putative phosphatase, domain 2"/>
    <property type="match status" value="1"/>
</dbReference>
<dbReference type="Gene3D" id="3.40.50.1000">
    <property type="entry name" value="HAD superfamily/HAD-like"/>
    <property type="match status" value="1"/>
</dbReference>
<dbReference type="NCBIfam" id="TIGR01509">
    <property type="entry name" value="HAD-SF-IA-v3"/>
    <property type="match status" value="1"/>
</dbReference>